<dbReference type="EMBL" id="WEID01000006">
    <property type="protein sequence ID" value="KAB8139076.1"/>
    <property type="molecule type" value="Genomic_DNA"/>
</dbReference>
<organism evidence="2 3">
    <name type="scientific">Gracilibacillus oryzae</name>
    <dbReference type="NCBI Taxonomy" id="1672701"/>
    <lineage>
        <taxon>Bacteria</taxon>
        <taxon>Bacillati</taxon>
        <taxon>Bacillota</taxon>
        <taxon>Bacilli</taxon>
        <taxon>Bacillales</taxon>
        <taxon>Bacillaceae</taxon>
        <taxon>Gracilibacillus</taxon>
    </lineage>
</organism>
<evidence type="ECO:0000313" key="3">
    <source>
        <dbReference type="Proteomes" id="UP000480246"/>
    </source>
</evidence>
<name>A0A7C8L626_9BACI</name>
<dbReference type="RefSeq" id="WP_153400981.1">
    <property type="nucleotide sequence ID" value="NZ_ML762424.1"/>
</dbReference>
<keyword evidence="1" id="KW-0732">Signal</keyword>
<evidence type="ECO:0000313" key="2">
    <source>
        <dbReference type="EMBL" id="KAB8139076.1"/>
    </source>
</evidence>
<reference evidence="2 3" key="1">
    <citation type="submission" date="2019-10" db="EMBL/GenBank/DDBJ databases">
        <title>Gracilibacillus sp. nov. isolated from rice seeds.</title>
        <authorList>
            <person name="He S."/>
        </authorList>
    </citation>
    <scope>NUCLEOTIDE SEQUENCE [LARGE SCALE GENOMIC DNA]</scope>
    <source>
        <strain evidence="2 3">TD8</strain>
    </source>
</reference>
<proteinExistence type="predicted"/>
<accession>A0A7C8L626</accession>
<feature type="signal peptide" evidence="1">
    <location>
        <begin position="1"/>
        <end position="20"/>
    </location>
</feature>
<sequence length="142" mass="15869">MNKFLMIFSVLILSILVACDNDSTSGNDTITVEEVITAFQDAGLEAENATEMTKDDYGMAPMKDDEAKRFLTPSIGEGAGGRILSYSNQDDLEEMKAYYDDLGRESAMFFSWTIAHKNILVQINGDLPEEEYNKYKEALEAL</sequence>
<keyword evidence="3" id="KW-1185">Reference proteome</keyword>
<evidence type="ECO:0000256" key="1">
    <source>
        <dbReference type="SAM" id="SignalP"/>
    </source>
</evidence>
<dbReference type="PROSITE" id="PS51257">
    <property type="entry name" value="PROKAR_LIPOPROTEIN"/>
    <property type="match status" value="1"/>
</dbReference>
<dbReference type="Proteomes" id="UP000480246">
    <property type="component" value="Unassembled WGS sequence"/>
</dbReference>
<feature type="chain" id="PRO_5028934417" evidence="1">
    <location>
        <begin position="21"/>
        <end position="142"/>
    </location>
</feature>
<dbReference type="OrthoDB" id="3078607at2"/>
<comment type="caution">
    <text evidence="2">The sequence shown here is derived from an EMBL/GenBank/DDBJ whole genome shotgun (WGS) entry which is preliminary data.</text>
</comment>
<gene>
    <name evidence="2" type="ORF">F9U64_01375</name>
</gene>
<dbReference type="AlphaFoldDB" id="A0A7C8L626"/>
<protein>
    <submittedName>
        <fullName evidence="2">Stress protein</fullName>
    </submittedName>
</protein>